<evidence type="ECO:0000313" key="3">
    <source>
        <dbReference type="Proteomes" id="UP000632273"/>
    </source>
</evidence>
<name>A0ABQ1UTT9_9BACT</name>
<proteinExistence type="predicted"/>
<feature type="domain" description="HTH cro/C1-type" evidence="1">
    <location>
        <begin position="68"/>
        <end position="116"/>
    </location>
</feature>
<reference evidence="3" key="1">
    <citation type="journal article" date="2019" name="Int. J. Syst. Evol. Microbiol.">
        <title>The Global Catalogue of Microorganisms (GCM) 10K type strain sequencing project: providing services to taxonomists for standard genome sequencing and annotation.</title>
        <authorList>
            <consortium name="The Broad Institute Genomics Platform"/>
            <consortium name="The Broad Institute Genome Sequencing Center for Infectious Disease"/>
            <person name="Wu L."/>
            <person name="Ma J."/>
        </authorList>
    </citation>
    <scope>NUCLEOTIDE SEQUENCE [LARGE SCALE GENOMIC DNA]</scope>
    <source>
        <strain evidence="3">CGMCC 1.15197</strain>
    </source>
</reference>
<dbReference type="InterPro" id="IPR001387">
    <property type="entry name" value="Cro/C1-type_HTH"/>
</dbReference>
<keyword evidence="3" id="KW-1185">Reference proteome</keyword>
<dbReference type="RefSeq" id="WP_188816102.1">
    <property type="nucleotide sequence ID" value="NZ_BMHT01000010.1"/>
</dbReference>
<dbReference type="Proteomes" id="UP000632273">
    <property type="component" value="Unassembled WGS sequence"/>
</dbReference>
<protein>
    <recommendedName>
        <fullName evidence="1">HTH cro/C1-type domain-containing protein</fullName>
    </recommendedName>
</protein>
<dbReference type="CDD" id="cd00093">
    <property type="entry name" value="HTH_XRE"/>
    <property type="match status" value="1"/>
</dbReference>
<sequence length="120" mass="13876">MFTSITNDKEHEEAVNQLIQWNQAPDAHERLAEIQALGELVEAYEIAAGHTPDPPQTLRGILEVEMFKRRIRQKNLAEMLEVTETRLSEIMRGKREMNMDFARKLYTKLKIPADVILTIS</sequence>
<dbReference type="SUPFAM" id="SSF47413">
    <property type="entry name" value="lambda repressor-like DNA-binding domains"/>
    <property type="match status" value="1"/>
</dbReference>
<dbReference type="Gene3D" id="1.10.260.40">
    <property type="entry name" value="lambda repressor-like DNA-binding domains"/>
    <property type="match status" value="1"/>
</dbReference>
<gene>
    <name evidence="2" type="ORF">GCM10011383_42400</name>
</gene>
<evidence type="ECO:0000313" key="2">
    <source>
        <dbReference type="EMBL" id="GGF26401.1"/>
    </source>
</evidence>
<accession>A0ABQ1UTT9</accession>
<dbReference type="EMBL" id="BMHT01000010">
    <property type="protein sequence ID" value="GGF26401.1"/>
    <property type="molecule type" value="Genomic_DNA"/>
</dbReference>
<dbReference type="InterPro" id="IPR010982">
    <property type="entry name" value="Lambda_DNA-bd_dom_sf"/>
</dbReference>
<dbReference type="PROSITE" id="PS50943">
    <property type="entry name" value="HTH_CROC1"/>
    <property type="match status" value="1"/>
</dbReference>
<comment type="caution">
    <text evidence="2">The sequence shown here is derived from an EMBL/GenBank/DDBJ whole genome shotgun (WGS) entry which is preliminary data.</text>
</comment>
<evidence type="ECO:0000259" key="1">
    <source>
        <dbReference type="PROSITE" id="PS50943"/>
    </source>
</evidence>
<organism evidence="2 3">
    <name type="scientific">Hymenobacter cavernae</name>
    <dbReference type="NCBI Taxonomy" id="2044852"/>
    <lineage>
        <taxon>Bacteria</taxon>
        <taxon>Pseudomonadati</taxon>
        <taxon>Bacteroidota</taxon>
        <taxon>Cytophagia</taxon>
        <taxon>Cytophagales</taxon>
        <taxon>Hymenobacteraceae</taxon>
        <taxon>Hymenobacter</taxon>
    </lineage>
</organism>